<evidence type="ECO:0000313" key="6">
    <source>
        <dbReference type="EMBL" id="MDR6722950.1"/>
    </source>
</evidence>
<dbReference type="SUPFAM" id="SSF55383">
    <property type="entry name" value="Copper amine oxidase, domain N"/>
    <property type="match status" value="1"/>
</dbReference>
<feature type="compositionally biased region" description="Low complexity" evidence="4">
    <location>
        <begin position="475"/>
        <end position="490"/>
    </location>
</feature>
<accession>A0AAP5H084</accession>
<comment type="subcellular location">
    <subcellularLocation>
        <location evidence="1">Secreted</location>
    </subcellularLocation>
</comment>
<dbReference type="GO" id="GO:0004674">
    <property type="term" value="F:protein serine/threonine kinase activity"/>
    <property type="evidence" value="ECO:0007669"/>
    <property type="project" value="TreeGrafter"/>
</dbReference>
<dbReference type="SMART" id="SM00327">
    <property type="entry name" value="VWA"/>
    <property type="match status" value="1"/>
</dbReference>
<name>A0AAP5H084_PAEAM</name>
<dbReference type="Pfam" id="PF25106">
    <property type="entry name" value="VWA_4"/>
    <property type="match status" value="1"/>
</dbReference>
<feature type="region of interest" description="Disordered" evidence="4">
    <location>
        <begin position="199"/>
        <end position="257"/>
    </location>
</feature>
<dbReference type="RefSeq" id="WP_310137601.1">
    <property type="nucleotide sequence ID" value="NZ_JAVDTR010000003.1"/>
</dbReference>
<gene>
    <name evidence="6" type="ORF">J2W91_001402</name>
</gene>
<reference evidence="6" key="1">
    <citation type="submission" date="2023-07" db="EMBL/GenBank/DDBJ databases">
        <title>Sorghum-associated microbial communities from plants grown in Nebraska, USA.</title>
        <authorList>
            <person name="Schachtman D."/>
        </authorList>
    </citation>
    <scope>NUCLEOTIDE SEQUENCE</scope>
    <source>
        <strain evidence="6">BE80</strain>
    </source>
</reference>
<dbReference type="Pfam" id="PF07833">
    <property type="entry name" value="Cu_amine_oxidN1"/>
    <property type="match status" value="1"/>
</dbReference>
<dbReference type="InterPro" id="IPR036465">
    <property type="entry name" value="vWFA_dom_sf"/>
</dbReference>
<dbReference type="GO" id="GO:0005737">
    <property type="term" value="C:cytoplasm"/>
    <property type="evidence" value="ECO:0007669"/>
    <property type="project" value="TreeGrafter"/>
</dbReference>
<evidence type="ECO:0000256" key="2">
    <source>
        <dbReference type="ARBA" id="ARBA00022525"/>
    </source>
</evidence>
<protein>
    <recommendedName>
        <fullName evidence="5">VWFA domain-containing protein</fullName>
    </recommendedName>
</protein>
<dbReference type="Gene3D" id="3.30.457.10">
    <property type="entry name" value="Copper amine oxidase-like, N-terminal domain"/>
    <property type="match status" value="1"/>
</dbReference>
<feature type="compositionally biased region" description="Low complexity" evidence="4">
    <location>
        <begin position="225"/>
        <end position="234"/>
    </location>
</feature>
<dbReference type="AlphaFoldDB" id="A0AAP5H084"/>
<dbReference type="Proteomes" id="UP001254832">
    <property type="component" value="Unassembled WGS sequence"/>
</dbReference>
<dbReference type="EMBL" id="JAVDTR010000003">
    <property type="protein sequence ID" value="MDR6722950.1"/>
    <property type="molecule type" value="Genomic_DNA"/>
</dbReference>
<dbReference type="PANTHER" id="PTHR47763">
    <property type="entry name" value="ALPHA-PROTEIN KINASE VWKA"/>
    <property type="match status" value="1"/>
</dbReference>
<evidence type="ECO:0000259" key="5">
    <source>
        <dbReference type="PROSITE" id="PS50234"/>
    </source>
</evidence>
<evidence type="ECO:0000256" key="3">
    <source>
        <dbReference type="ARBA" id="ARBA00022729"/>
    </source>
</evidence>
<feature type="domain" description="VWFA" evidence="5">
    <location>
        <begin position="505"/>
        <end position="683"/>
    </location>
</feature>
<dbReference type="InterPro" id="IPR036582">
    <property type="entry name" value="Mao_N_sf"/>
</dbReference>
<dbReference type="InterPro" id="IPR002035">
    <property type="entry name" value="VWF_A"/>
</dbReference>
<proteinExistence type="predicted"/>
<evidence type="ECO:0000256" key="1">
    <source>
        <dbReference type="ARBA" id="ARBA00004613"/>
    </source>
</evidence>
<dbReference type="Gene3D" id="3.40.50.410">
    <property type="entry name" value="von Willebrand factor, type A domain"/>
    <property type="match status" value="1"/>
</dbReference>
<comment type="caution">
    <text evidence="6">The sequence shown here is derived from an EMBL/GenBank/DDBJ whole genome shotgun (WGS) entry which is preliminary data.</text>
</comment>
<evidence type="ECO:0000313" key="7">
    <source>
        <dbReference type="Proteomes" id="UP001254832"/>
    </source>
</evidence>
<dbReference type="SUPFAM" id="SSF53300">
    <property type="entry name" value="vWA-like"/>
    <property type="match status" value="1"/>
</dbReference>
<dbReference type="InterPro" id="IPR056861">
    <property type="entry name" value="HMCN1-like_VWA"/>
</dbReference>
<dbReference type="PROSITE" id="PS50234">
    <property type="entry name" value="VWFA"/>
    <property type="match status" value="1"/>
</dbReference>
<dbReference type="InterPro" id="IPR052969">
    <property type="entry name" value="Thr-specific_kinase-like"/>
</dbReference>
<organism evidence="6 7">
    <name type="scientific">Paenibacillus amylolyticus</name>
    <dbReference type="NCBI Taxonomy" id="1451"/>
    <lineage>
        <taxon>Bacteria</taxon>
        <taxon>Bacillati</taxon>
        <taxon>Bacillota</taxon>
        <taxon>Bacilli</taxon>
        <taxon>Bacillales</taxon>
        <taxon>Paenibacillaceae</taxon>
        <taxon>Paenibacillus</taxon>
    </lineage>
</organism>
<sequence length="683" mass="73675">MKFRKMLLLSFISILIFGNLGLHSVIVHAADSLEFREHHDLINILKDGDGENRVFGFTTKNKLTASNTTLRLYVNAIEVDSKDYVVDYANYSITLNKAPDRGAEIHIKYGIIPGFEWGEGANIGFALPEGDGSTRNFPVSLNYTLNSTKQISLSIDQTKVATSRFTFNATTNTVTLSEKQQVPHSGAKVYLYIPKASISSKPSPSEEVIESPVSSGAVDPPPDPASGSPSVTSPSPTPNKPSEPLVQIPTEERYPGSITIRSGNTITIKLSESASVSGYTSYLMVKNASGQVVRQIKIEPGKTSSFSLRKLGLPTGGYYFYLKSANQSVELSASIPQFVTINHEPKNIQVFIEGEKQVYKQPPTNFKGNILVPLRGIFESLGANVKWNSSTQTVTAIREGRTIVLTIGSKIAYINGVAVTLSAKPQIINGVTMVPLRFVSEAFGGEVDWHGEAGSVTIFLNKPSIPTSAESEEPASGATKTTESGSSSTSPILNNISKGINTPSDIIFVIDVTGSMGEVIDYIKETVKSFVDSVPAGSNFAVISYRDVNIYRNGDYNLKFFDFTQDKDKLKGNLNTLVASGGGDIKESGLEAINLATNKLSEFSSDNAKRLIFITDAPVHDSPPLSSFSIKGIAHKLKADEIVFDAIAPSDGDAYRQIIQLVKSTPGGALYDIKDASVLSLNK</sequence>
<keyword evidence="3" id="KW-0732">Signal</keyword>
<dbReference type="CDD" id="cd00198">
    <property type="entry name" value="vWFA"/>
    <property type="match status" value="1"/>
</dbReference>
<dbReference type="InterPro" id="IPR012854">
    <property type="entry name" value="Cu_amine_oxidase-like_N"/>
</dbReference>
<evidence type="ECO:0000256" key="4">
    <source>
        <dbReference type="SAM" id="MobiDB-lite"/>
    </source>
</evidence>
<feature type="compositionally biased region" description="Low complexity" evidence="4">
    <location>
        <begin position="199"/>
        <end position="218"/>
    </location>
</feature>
<keyword evidence="2" id="KW-0964">Secreted</keyword>
<dbReference type="PANTHER" id="PTHR47763:SF1">
    <property type="entry name" value="DUF659 DOMAIN-CONTAINING PROTEIN"/>
    <property type="match status" value="1"/>
</dbReference>
<feature type="region of interest" description="Disordered" evidence="4">
    <location>
        <begin position="466"/>
        <end position="493"/>
    </location>
</feature>